<dbReference type="GO" id="GO:0008270">
    <property type="term" value="F:zinc ion binding"/>
    <property type="evidence" value="ECO:0007669"/>
    <property type="project" value="UniProtKB-KW"/>
</dbReference>
<gene>
    <name evidence="4" type="ORF">HannXRQ_Chr12g0373711</name>
    <name evidence="3" type="ORF">HanXRQr2_Chr12g0546441</name>
</gene>
<reference evidence="3 5" key="1">
    <citation type="journal article" date="2017" name="Nature">
        <title>The sunflower genome provides insights into oil metabolism, flowering and Asterid evolution.</title>
        <authorList>
            <person name="Badouin H."/>
            <person name="Gouzy J."/>
            <person name="Grassa C.J."/>
            <person name="Murat F."/>
            <person name="Staton S.E."/>
            <person name="Cottret L."/>
            <person name="Lelandais-Briere C."/>
            <person name="Owens G.L."/>
            <person name="Carrere S."/>
            <person name="Mayjonade B."/>
            <person name="Legrand L."/>
            <person name="Gill N."/>
            <person name="Kane N.C."/>
            <person name="Bowers J.E."/>
            <person name="Hubner S."/>
            <person name="Bellec A."/>
            <person name="Berard A."/>
            <person name="Berges H."/>
            <person name="Blanchet N."/>
            <person name="Boniface M.C."/>
            <person name="Brunel D."/>
            <person name="Catrice O."/>
            <person name="Chaidir N."/>
            <person name="Claudel C."/>
            <person name="Donnadieu C."/>
            <person name="Faraut T."/>
            <person name="Fievet G."/>
            <person name="Helmstetter N."/>
            <person name="King M."/>
            <person name="Knapp S.J."/>
            <person name="Lai Z."/>
            <person name="Le Paslier M.C."/>
            <person name="Lippi Y."/>
            <person name="Lorenzon L."/>
            <person name="Mandel J.R."/>
            <person name="Marage G."/>
            <person name="Marchand G."/>
            <person name="Marquand E."/>
            <person name="Bret-Mestries E."/>
            <person name="Morien E."/>
            <person name="Nambeesan S."/>
            <person name="Nguyen T."/>
            <person name="Pegot-Espagnet P."/>
            <person name="Pouilly N."/>
            <person name="Raftis F."/>
            <person name="Sallet E."/>
            <person name="Schiex T."/>
            <person name="Thomas J."/>
            <person name="Vandecasteele C."/>
            <person name="Vares D."/>
            <person name="Vear F."/>
            <person name="Vautrin S."/>
            <person name="Crespi M."/>
            <person name="Mangin B."/>
            <person name="Burke J.M."/>
            <person name="Salse J."/>
            <person name="Munos S."/>
            <person name="Vincourt P."/>
            <person name="Rieseberg L.H."/>
            <person name="Langlade N.B."/>
        </authorList>
    </citation>
    <scope>NUCLEOTIDE SEQUENCE [LARGE SCALE GENOMIC DNA]</scope>
    <source>
        <strain evidence="5">cv. SF193</strain>
        <tissue evidence="3">Leaves</tissue>
    </source>
</reference>
<dbReference type="InterPro" id="IPR013083">
    <property type="entry name" value="Znf_RING/FYVE/PHD"/>
</dbReference>
<evidence type="ECO:0000259" key="2">
    <source>
        <dbReference type="PROSITE" id="PS50089"/>
    </source>
</evidence>
<dbReference type="SUPFAM" id="SSF57850">
    <property type="entry name" value="RING/U-box"/>
    <property type="match status" value="1"/>
</dbReference>
<dbReference type="SMART" id="SM00184">
    <property type="entry name" value="RING"/>
    <property type="match status" value="1"/>
</dbReference>
<evidence type="ECO:0000313" key="4">
    <source>
        <dbReference type="EMBL" id="OTG05454.1"/>
    </source>
</evidence>
<sequence>MKGINMRLWNNLKQHIFGCCGSSKWVLDTGEQPLITTGDQSPPGTVTLATALATDRRQLNVGPTDETMMVKPLKTILRLFEIDDRAAEHGGGVVGELCCVCSDRSKGAALIPCGHTYCRVCCRAMWLKKEACPICSRLITEVLEIF</sequence>
<dbReference type="EMBL" id="MNCJ02000327">
    <property type="protein sequence ID" value="KAF5778351.1"/>
    <property type="molecule type" value="Genomic_DNA"/>
</dbReference>
<keyword evidence="1" id="KW-0863">Zinc-finger</keyword>
<dbReference type="Pfam" id="PF13920">
    <property type="entry name" value="zf-C3HC4_3"/>
    <property type="match status" value="1"/>
</dbReference>
<evidence type="ECO:0000313" key="5">
    <source>
        <dbReference type="Proteomes" id="UP000215914"/>
    </source>
</evidence>
<dbReference type="Gramene" id="mRNA:HanXRQr2_Chr12g0546441">
    <property type="protein sequence ID" value="CDS:HanXRQr2_Chr12g0546441.1"/>
    <property type="gene ID" value="HanXRQr2_Chr12g0546441"/>
</dbReference>
<dbReference type="InParanoid" id="A0A251T3G6"/>
<name>A0A251T3G6_HELAN</name>
<keyword evidence="1" id="KW-0862">Zinc</keyword>
<evidence type="ECO:0000256" key="1">
    <source>
        <dbReference type="PROSITE-ProRule" id="PRU00175"/>
    </source>
</evidence>
<dbReference type="AlphaFoldDB" id="A0A251T3G6"/>
<dbReference type="Proteomes" id="UP000215914">
    <property type="component" value="Chromosome 12"/>
</dbReference>
<reference evidence="4" key="2">
    <citation type="submission" date="2017-02" db="EMBL/GenBank/DDBJ databases">
        <title>Sunflower complete genome.</title>
        <authorList>
            <person name="Langlade N."/>
            <person name="Munos S."/>
        </authorList>
    </citation>
    <scope>NUCLEOTIDE SEQUENCE [LARGE SCALE GENOMIC DNA]</scope>
    <source>
        <tissue evidence="4">Leaves</tissue>
    </source>
</reference>
<protein>
    <submittedName>
        <fullName evidence="4">Putative zinc finger, RING/FYVE/PHD-type</fullName>
    </submittedName>
    <submittedName>
        <fullName evidence="3">Transcription factor C2H2 family</fullName>
    </submittedName>
</protein>
<dbReference type="PROSITE" id="PS50089">
    <property type="entry name" value="ZF_RING_2"/>
    <property type="match status" value="1"/>
</dbReference>
<accession>A0A251T3G6</accession>
<feature type="domain" description="RING-type" evidence="2">
    <location>
        <begin position="98"/>
        <end position="136"/>
    </location>
</feature>
<evidence type="ECO:0000313" key="3">
    <source>
        <dbReference type="EMBL" id="KAF5778351.1"/>
    </source>
</evidence>
<dbReference type="Gene3D" id="3.30.40.10">
    <property type="entry name" value="Zinc/RING finger domain, C3HC4 (zinc finger)"/>
    <property type="match status" value="1"/>
</dbReference>
<dbReference type="PANTHER" id="PTHR46629">
    <property type="entry name" value="OS01G0917900 PROTEIN"/>
    <property type="match status" value="1"/>
</dbReference>
<proteinExistence type="predicted"/>
<organism evidence="4 5">
    <name type="scientific">Helianthus annuus</name>
    <name type="common">Common sunflower</name>
    <dbReference type="NCBI Taxonomy" id="4232"/>
    <lineage>
        <taxon>Eukaryota</taxon>
        <taxon>Viridiplantae</taxon>
        <taxon>Streptophyta</taxon>
        <taxon>Embryophyta</taxon>
        <taxon>Tracheophyta</taxon>
        <taxon>Spermatophyta</taxon>
        <taxon>Magnoliopsida</taxon>
        <taxon>eudicotyledons</taxon>
        <taxon>Gunneridae</taxon>
        <taxon>Pentapetalae</taxon>
        <taxon>asterids</taxon>
        <taxon>campanulids</taxon>
        <taxon>Asterales</taxon>
        <taxon>Asteraceae</taxon>
        <taxon>Asteroideae</taxon>
        <taxon>Heliantheae alliance</taxon>
        <taxon>Heliantheae</taxon>
        <taxon>Helianthus</taxon>
    </lineage>
</organism>
<dbReference type="EMBL" id="CM007901">
    <property type="protein sequence ID" value="OTG05454.1"/>
    <property type="molecule type" value="Genomic_DNA"/>
</dbReference>
<dbReference type="InterPro" id="IPR001841">
    <property type="entry name" value="Znf_RING"/>
</dbReference>
<keyword evidence="1" id="KW-0479">Metal-binding</keyword>
<keyword evidence="5" id="KW-1185">Reference proteome</keyword>
<reference evidence="3" key="3">
    <citation type="submission" date="2020-06" db="EMBL/GenBank/DDBJ databases">
        <title>Helianthus annuus Genome sequencing and assembly Release 2.</title>
        <authorList>
            <person name="Gouzy J."/>
            <person name="Langlade N."/>
            <person name="Munos S."/>
        </authorList>
    </citation>
    <scope>NUCLEOTIDE SEQUENCE</scope>
    <source>
        <tissue evidence="3">Leaves</tissue>
    </source>
</reference>